<gene>
    <name evidence="2" type="ORF">TWF718_008898</name>
</gene>
<sequence length="242" mass="27734">MVSIPFRYEETTCDLLSVESKYVYTDVYPGYNFCQAHFPKTSSHAYPVHFEPFSDNIYSNWTGATPNEYYLADHQITQEQYANEYTYDMIATTYMPKCHDMEYELSTRIPNNSGFFLNFTSEYLSPNCDSTAAPSYPQTAWSPSEPSVASLSPPYDIQWEGKDPVAYVEHPGAEEADEVLQGLGLYDCPELASDHGPFEQPCASYRNSGRGLKLEESFEFKEEYSDDEDEEDEGDEEQYDED</sequence>
<evidence type="ECO:0000313" key="2">
    <source>
        <dbReference type="EMBL" id="KAK6339490.1"/>
    </source>
</evidence>
<dbReference type="AlphaFoldDB" id="A0AAN8MKP9"/>
<dbReference type="Proteomes" id="UP001313282">
    <property type="component" value="Unassembled WGS sequence"/>
</dbReference>
<evidence type="ECO:0000256" key="1">
    <source>
        <dbReference type="SAM" id="MobiDB-lite"/>
    </source>
</evidence>
<comment type="caution">
    <text evidence="2">The sequence shown here is derived from an EMBL/GenBank/DDBJ whole genome shotgun (WGS) entry which is preliminary data.</text>
</comment>
<feature type="compositionally biased region" description="Acidic residues" evidence="1">
    <location>
        <begin position="224"/>
        <end position="242"/>
    </location>
</feature>
<name>A0AAN8MKP9_9PEZI</name>
<evidence type="ECO:0000313" key="3">
    <source>
        <dbReference type="Proteomes" id="UP001313282"/>
    </source>
</evidence>
<organism evidence="2 3">
    <name type="scientific">Orbilia javanica</name>
    <dbReference type="NCBI Taxonomy" id="47235"/>
    <lineage>
        <taxon>Eukaryota</taxon>
        <taxon>Fungi</taxon>
        <taxon>Dikarya</taxon>
        <taxon>Ascomycota</taxon>
        <taxon>Pezizomycotina</taxon>
        <taxon>Orbiliomycetes</taxon>
        <taxon>Orbiliales</taxon>
        <taxon>Orbiliaceae</taxon>
        <taxon>Orbilia</taxon>
    </lineage>
</organism>
<feature type="region of interest" description="Disordered" evidence="1">
    <location>
        <begin position="216"/>
        <end position="242"/>
    </location>
</feature>
<keyword evidence="3" id="KW-1185">Reference proteome</keyword>
<dbReference type="EMBL" id="JAVHNR010000006">
    <property type="protein sequence ID" value="KAK6339490.1"/>
    <property type="molecule type" value="Genomic_DNA"/>
</dbReference>
<proteinExistence type="predicted"/>
<reference evidence="2 3" key="1">
    <citation type="submission" date="2019-10" db="EMBL/GenBank/DDBJ databases">
        <authorList>
            <person name="Palmer J.M."/>
        </authorList>
    </citation>
    <scope>NUCLEOTIDE SEQUENCE [LARGE SCALE GENOMIC DNA]</scope>
    <source>
        <strain evidence="2 3">TWF718</strain>
    </source>
</reference>
<protein>
    <submittedName>
        <fullName evidence="2">Uncharacterized protein</fullName>
    </submittedName>
</protein>
<accession>A0AAN8MKP9</accession>